<gene>
    <name evidence="3" type="ORF">Zmor_026276</name>
</gene>
<evidence type="ECO:0000313" key="4">
    <source>
        <dbReference type="Proteomes" id="UP001168821"/>
    </source>
</evidence>
<dbReference type="PROSITE" id="PS50245">
    <property type="entry name" value="CAP_GLY_2"/>
    <property type="match status" value="2"/>
</dbReference>
<feature type="domain" description="CAP-Gly" evidence="2">
    <location>
        <begin position="248"/>
        <end position="290"/>
    </location>
</feature>
<evidence type="ECO:0000313" key="3">
    <source>
        <dbReference type="EMBL" id="KAJ3643574.1"/>
    </source>
</evidence>
<protein>
    <recommendedName>
        <fullName evidence="2">CAP-Gly domain-containing protein</fullName>
    </recommendedName>
</protein>
<evidence type="ECO:0000256" key="1">
    <source>
        <dbReference type="SAM" id="MobiDB-lite"/>
    </source>
</evidence>
<comment type="caution">
    <text evidence="3">The sequence shown here is derived from an EMBL/GenBank/DDBJ whole genome shotgun (WGS) entry which is preliminary data.</text>
</comment>
<dbReference type="AlphaFoldDB" id="A0AA38HYY5"/>
<accession>A0AA38HYY5</accession>
<organism evidence="3 4">
    <name type="scientific">Zophobas morio</name>
    <dbReference type="NCBI Taxonomy" id="2755281"/>
    <lineage>
        <taxon>Eukaryota</taxon>
        <taxon>Metazoa</taxon>
        <taxon>Ecdysozoa</taxon>
        <taxon>Arthropoda</taxon>
        <taxon>Hexapoda</taxon>
        <taxon>Insecta</taxon>
        <taxon>Pterygota</taxon>
        <taxon>Neoptera</taxon>
        <taxon>Endopterygota</taxon>
        <taxon>Coleoptera</taxon>
        <taxon>Polyphaga</taxon>
        <taxon>Cucujiformia</taxon>
        <taxon>Tenebrionidae</taxon>
        <taxon>Zophobas</taxon>
    </lineage>
</organism>
<dbReference type="PROSITE" id="PS00845">
    <property type="entry name" value="CAP_GLY_1"/>
    <property type="match status" value="2"/>
</dbReference>
<dbReference type="PANTHER" id="PTHR18916">
    <property type="entry name" value="DYNACTIN 1-RELATED MICROTUBULE-BINDING"/>
    <property type="match status" value="1"/>
</dbReference>
<feature type="domain" description="CAP-Gly" evidence="2">
    <location>
        <begin position="122"/>
        <end position="164"/>
    </location>
</feature>
<sequence length="374" mass="40427">MPSIAFTEPDMLCQDSSDDSLRRLTDDFGRHRLTDLVEADESEEDGLEYFKSSARRNRYTSIASTASSMDGLWDLHPRRLSEAGLSRHSDSSAVLTEDTDSFIIGQRVWVGGTKPGTIAYIGETQFAPGEWAGIALDEAIGKNDGSVGGIRYFQCESKKGVFSRLTRLTRVPLEQPGMGSNETFTTNNGVRRSPISPTGSTKSLLKSPTLSNSNTSLASAAHIDFKIGDRVIIKSTQGSKIGTVRYMGLTDFAPGEWVGVELDDPRGKNDGSVEGKRYFECRPNFGLFAPISKVSKSPSKYKPSACVVHSGPGLPPSGLKRTNSKESMTSLASKTSAASSVRRVRLGVTSLSPKKVSPKTTTPLPTRTALQVTY</sequence>
<dbReference type="Proteomes" id="UP001168821">
    <property type="component" value="Unassembled WGS sequence"/>
</dbReference>
<dbReference type="Gene3D" id="2.30.30.190">
    <property type="entry name" value="CAP Gly-rich-like domain"/>
    <property type="match status" value="2"/>
</dbReference>
<dbReference type="EMBL" id="JALNTZ010000008">
    <property type="protein sequence ID" value="KAJ3643574.1"/>
    <property type="molecule type" value="Genomic_DNA"/>
</dbReference>
<evidence type="ECO:0000259" key="2">
    <source>
        <dbReference type="PROSITE" id="PS50245"/>
    </source>
</evidence>
<keyword evidence="4" id="KW-1185">Reference proteome</keyword>
<dbReference type="SMART" id="SM01052">
    <property type="entry name" value="CAP_GLY"/>
    <property type="match status" value="2"/>
</dbReference>
<reference evidence="3" key="1">
    <citation type="journal article" date="2023" name="G3 (Bethesda)">
        <title>Whole genome assemblies of Zophobas morio and Tenebrio molitor.</title>
        <authorList>
            <person name="Kaur S."/>
            <person name="Stinson S.A."/>
            <person name="diCenzo G.C."/>
        </authorList>
    </citation>
    <scope>NUCLEOTIDE SEQUENCE</scope>
    <source>
        <strain evidence="3">QUZm001</strain>
    </source>
</reference>
<proteinExistence type="predicted"/>
<dbReference type="InterPro" id="IPR036859">
    <property type="entry name" value="CAP-Gly_dom_sf"/>
</dbReference>
<feature type="region of interest" description="Disordered" evidence="1">
    <location>
        <begin position="349"/>
        <end position="374"/>
    </location>
</feature>
<dbReference type="SUPFAM" id="SSF74924">
    <property type="entry name" value="Cap-Gly domain"/>
    <property type="match status" value="2"/>
</dbReference>
<dbReference type="InterPro" id="IPR000938">
    <property type="entry name" value="CAP-Gly_domain"/>
</dbReference>
<dbReference type="Pfam" id="PF01302">
    <property type="entry name" value="CAP_GLY"/>
    <property type="match status" value="2"/>
</dbReference>
<feature type="compositionally biased region" description="Polar residues" evidence="1">
    <location>
        <begin position="358"/>
        <end position="374"/>
    </location>
</feature>
<name>A0AA38HYY5_9CUCU</name>
<feature type="region of interest" description="Disordered" evidence="1">
    <location>
        <begin position="174"/>
        <end position="208"/>
    </location>
</feature>
<feature type="compositionally biased region" description="Polar residues" evidence="1">
    <location>
        <begin position="178"/>
        <end position="199"/>
    </location>
</feature>